<evidence type="ECO:0000256" key="5">
    <source>
        <dbReference type="HAMAP-Rule" id="MF_00909"/>
    </source>
</evidence>
<dbReference type="GO" id="GO:0051258">
    <property type="term" value="P:protein polymerization"/>
    <property type="evidence" value="ECO:0007669"/>
    <property type="project" value="UniProtKB-UniRule"/>
</dbReference>
<name>A0A942I303_9HYPH</name>
<evidence type="ECO:0000313" key="12">
    <source>
        <dbReference type="Proteomes" id="UP000680348"/>
    </source>
</evidence>
<dbReference type="InterPro" id="IPR024757">
    <property type="entry name" value="FtsZ_C"/>
</dbReference>
<feature type="compositionally biased region" description="Basic and acidic residues" evidence="8">
    <location>
        <begin position="489"/>
        <end position="519"/>
    </location>
</feature>
<keyword evidence="12" id="KW-1185">Reference proteome</keyword>
<keyword evidence="5 7" id="KW-0717">Septation</keyword>
<dbReference type="FunFam" id="3.30.1330.20:FF:000011">
    <property type="entry name" value="Cell division protein FtsZ"/>
    <property type="match status" value="1"/>
</dbReference>
<dbReference type="GO" id="GO:0005525">
    <property type="term" value="F:GTP binding"/>
    <property type="evidence" value="ECO:0007669"/>
    <property type="project" value="UniProtKB-UniRule"/>
</dbReference>
<proteinExistence type="inferred from homology"/>
<dbReference type="PROSITE" id="PS01135">
    <property type="entry name" value="FTSZ_2"/>
    <property type="match status" value="1"/>
</dbReference>
<dbReference type="PROSITE" id="PS01134">
    <property type="entry name" value="FTSZ_1"/>
    <property type="match status" value="1"/>
</dbReference>
<dbReference type="PANTHER" id="PTHR30314:SF3">
    <property type="entry name" value="MITOCHONDRIAL DIVISION PROTEIN FSZA"/>
    <property type="match status" value="1"/>
</dbReference>
<dbReference type="NCBIfam" id="TIGR03483">
    <property type="entry name" value="FtsZ_alphas_C"/>
    <property type="match status" value="1"/>
</dbReference>
<protein>
    <recommendedName>
        <fullName evidence="5 6">Cell division protein FtsZ</fullName>
    </recommendedName>
</protein>
<keyword evidence="5 7" id="KW-0132">Cell division</keyword>
<feature type="binding site" evidence="5">
    <location>
        <position position="142"/>
    </location>
    <ligand>
        <name>GTP</name>
        <dbReference type="ChEBI" id="CHEBI:37565"/>
    </ligand>
</feature>
<dbReference type="Gene3D" id="3.30.1330.20">
    <property type="entry name" value="Tubulin/FtsZ, C-terminal domain"/>
    <property type="match status" value="1"/>
</dbReference>
<evidence type="ECO:0000259" key="9">
    <source>
        <dbReference type="SMART" id="SM00864"/>
    </source>
</evidence>
<dbReference type="InterPro" id="IPR020805">
    <property type="entry name" value="Cell_div_FtsZ_CS"/>
</dbReference>
<dbReference type="GO" id="GO:0032153">
    <property type="term" value="C:cell division site"/>
    <property type="evidence" value="ECO:0007669"/>
    <property type="project" value="UniProtKB-UniRule"/>
</dbReference>
<dbReference type="EMBL" id="JAGWCR010000005">
    <property type="protein sequence ID" value="MBS3649189.1"/>
    <property type="molecule type" value="Genomic_DNA"/>
</dbReference>
<dbReference type="RefSeq" id="WP_188254754.1">
    <property type="nucleotide sequence ID" value="NZ_JABVCF010000005.1"/>
</dbReference>
<evidence type="ECO:0000256" key="6">
    <source>
        <dbReference type="NCBIfam" id="TIGR00065"/>
    </source>
</evidence>
<dbReference type="SMART" id="SM00865">
    <property type="entry name" value="Tubulin_C"/>
    <property type="match status" value="1"/>
</dbReference>
<evidence type="ECO:0000256" key="4">
    <source>
        <dbReference type="ARBA" id="ARBA00023134"/>
    </source>
</evidence>
<dbReference type="FunFam" id="3.40.50.1440:FF:000001">
    <property type="entry name" value="Cell division protein FtsZ"/>
    <property type="match status" value="1"/>
</dbReference>
<dbReference type="GO" id="GO:0000917">
    <property type="term" value="P:division septum assembly"/>
    <property type="evidence" value="ECO:0007669"/>
    <property type="project" value="UniProtKB-KW"/>
</dbReference>
<feature type="domain" description="Tubulin/FtsZ 2-layer sandwich" evidence="10">
    <location>
        <begin position="210"/>
        <end position="328"/>
    </location>
</feature>
<dbReference type="SUPFAM" id="SSF52490">
    <property type="entry name" value="Tubulin nucleotide-binding domain-like"/>
    <property type="match status" value="1"/>
</dbReference>
<dbReference type="InterPro" id="IPR036525">
    <property type="entry name" value="Tubulin/FtsZ_GTPase_sf"/>
</dbReference>
<dbReference type="Gene3D" id="3.40.50.1440">
    <property type="entry name" value="Tubulin/FtsZ, GTPase domain"/>
    <property type="match status" value="1"/>
</dbReference>
<dbReference type="InterPro" id="IPR018316">
    <property type="entry name" value="Tubulin/FtsZ_2-layer-sand-dom"/>
</dbReference>
<feature type="region of interest" description="Disordered" evidence="8">
    <location>
        <begin position="465"/>
        <end position="564"/>
    </location>
</feature>
<dbReference type="InterPro" id="IPR037103">
    <property type="entry name" value="Tubulin/FtsZ-like_C"/>
</dbReference>
<feature type="binding site" evidence="5">
    <location>
        <position position="146"/>
    </location>
    <ligand>
        <name>GTP</name>
        <dbReference type="ChEBI" id="CHEBI:37565"/>
    </ligand>
</feature>
<keyword evidence="3 5" id="KW-0547">Nucleotide-binding</keyword>
<keyword evidence="5 7" id="KW-0131">Cell cycle</keyword>
<sequence>MPINLQRPDITELKPRITVFGVGGGGGNAVNNMITAGLRGVEFVCANTDAQALTMSKAERLIQLGAHVTEGLGAGSQPEVGRAAAEECIDEIVDHLSNTHMCFVTAGMGGGTGTGAAPVVARAAREKGILTVGVVTKPFHFEGQRRMKTADLGIEELQKSVDTLIVIPNQNLFRLANDKTTFADAFAMADQVLYSGVACITDLMVKEGLINLDFADVRSVMREMGKAMMGTGEASGEGRAMAAAEAAISNPLLDETSMRGAKGLLISITGGRDLTLFEVDEAATRIREEVDQDANIILGATFDEELEGVIRVSVVATGIDKSAEQIAAAPIMIRQPQKAAPRPEQRPAAEAPQPRAADPVADAIRMAEQSAINAARPQPAPAEEFRPQSTIFHGATEPVAARPIEPAMAAAPVHAPMVAQPVMAPQPVQAQPAEAVRPAPQPVAAPPRMPRVEDFPPMVRAEAEAKARPVEQEDRGPMGLLKRLTVGLTRREEEPARLEPAQPREPKLRQPAPEARRLNSQDPQLYAPRRAQLDEHGRIAPQPRAAAHEDDQLEIPAFLRRQAN</sequence>
<reference evidence="11" key="1">
    <citation type="submission" date="2021-04" db="EMBL/GenBank/DDBJ databases">
        <title>Pseudaminobacter soli sp. nov., isolated from paddy soil contaminated by heavy metals.</title>
        <authorList>
            <person name="Zhang K."/>
        </authorList>
    </citation>
    <scope>NUCLEOTIDE SEQUENCE</scope>
    <source>
        <strain evidence="11">19-2017</strain>
    </source>
</reference>
<feature type="binding site" evidence="5">
    <location>
        <begin position="24"/>
        <end position="28"/>
    </location>
    <ligand>
        <name>GTP</name>
        <dbReference type="ChEBI" id="CHEBI:37565"/>
    </ligand>
</feature>
<dbReference type="HAMAP" id="MF_00909">
    <property type="entry name" value="FtsZ"/>
    <property type="match status" value="1"/>
</dbReference>
<keyword evidence="2 5" id="KW-0963">Cytoplasm</keyword>
<evidence type="ECO:0000256" key="8">
    <source>
        <dbReference type="SAM" id="MobiDB-lite"/>
    </source>
</evidence>
<evidence type="ECO:0000256" key="3">
    <source>
        <dbReference type="ARBA" id="ARBA00022741"/>
    </source>
</evidence>
<dbReference type="AlphaFoldDB" id="A0A942I303"/>
<comment type="caution">
    <text evidence="11">The sequence shown here is derived from an EMBL/GenBank/DDBJ whole genome shotgun (WGS) entry which is preliminary data.</text>
</comment>
<dbReference type="InterPro" id="IPR045061">
    <property type="entry name" value="FtsZ/CetZ"/>
</dbReference>
<evidence type="ECO:0000256" key="1">
    <source>
        <dbReference type="ARBA" id="ARBA00009690"/>
    </source>
</evidence>
<organism evidence="11 12">
    <name type="scientific">Pseudaminobacter soli</name>
    <name type="common">ex Zhang et al. 2022</name>
    <dbReference type="NCBI Taxonomy" id="2831468"/>
    <lineage>
        <taxon>Bacteria</taxon>
        <taxon>Pseudomonadati</taxon>
        <taxon>Pseudomonadota</taxon>
        <taxon>Alphaproteobacteria</taxon>
        <taxon>Hyphomicrobiales</taxon>
        <taxon>Phyllobacteriaceae</taxon>
        <taxon>Pseudaminobacter</taxon>
    </lineage>
</organism>
<dbReference type="SUPFAM" id="SSF55307">
    <property type="entry name" value="Tubulin C-terminal domain-like"/>
    <property type="match status" value="1"/>
</dbReference>
<feature type="region of interest" description="Disordered" evidence="8">
    <location>
        <begin position="335"/>
        <end position="358"/>
    </location>
</feature>
<dbReference type="GO" id="GO:0043093">
    <property type="term" value="P:FtsZ-dependent cytokinesis"/>
    <property type="evidence" value="ECO:0007669"/>
    <property type="project" value="UniProtKB-UniRule"/>
</dbReference>
<dbReference type="PANTHER" id="PTHR30314">
    <property type="entry name" value="CELL DIVISION PROTEIN FTSZ-RELATED"/>
    <property type="match status" value="1"/>
</dbReference>
<evidence type="ECO:0000256" key="2">
    <source>
        <dbReference type="ARBA" id="ARBA00022490"/>
    </source>
</evidence>
<dbReference type="InterPro" id="IPR000158">
    <property type="entry name" value="Cell_div_FtsZ"/>
</dbReference>
<keyword evidence="4 5" id="KW-0342">GTP-binding</keyword>
<evidence type="ECO:0000256" key="7">
    <source>
        <dbReference type="RuleBase" id="RU000631"/>
    </source>
</evidence>
<feature type="binding site" evidence="5">
    <location>
        <position position="190"/>
    </location>
    <ligand>
        <name>GTP</name>
        <dbReference type="ChEBI" id="CHEBI:37565"/>
    </ligand>
</feature>
<gene>
    <name evidence="5 11" type="primary">ftsZ</name>
    <name evidence="11" type="ORF">KEU06_11275</name>
</gene>
<dbReference type="Proteomes" id="UP000680348">
    <property type="component" value="Unassembled WGS sequence"/>
</dbReference>
<feature type="compositionally biased region" description="Basic and acidic residues" evidence="8">
    <location>
        <begin position="465"/>
        <end position="476"/>
    </location>
</feature>
<accession>A0A942I303</accession>
<dbReference type="InterPro" id="IPR003008">
    <property type="entry name" value="Tubulin_FtsZ_GTPase"/>
</dbReference>
<evidence type="ECO:0000313" key="11">
    <source>
        <dbReference type="EMBL" id="MBS3649189.1"/>
    </source>
</evidence>
<dbReference type="GO" id="GO:0003924">
    <property type="term" value="F:GTPase activity"/>
    <property type="evidence" value="ECO:0007669"/>
    <property type="project" value="UniProtKB-UniRule"/>
</dbReference>
<feature type="domain" description="Tubulin/FtsZ GTPase" evidence="9">
    <location>
        <begin position="16"/>
        <end position="208"/>
    </location>
</feature>
<evidence type="ECO:0000259" key="10">
    <source>
        <dbReference type="SMART" id="SM00865"/>
    </source>
</evidence>
<dbReference type="GO" id="GO:0005737">
    <property type="term" value="C:cytoplasm"/>
    <property type="evidence" value="ECO:0007669"/>
    <property type="project" value="UniProtKB-SubCell"/>
</dbReference>
<dbReference type="Pfam" id="PF12327">
    <property type="entry name" value="FtsZ_C"/>
    <property type="match status" value="1"/>
</dbReference>
<dbReference type="NCBIfam" id="TIGR00065">
    <property type="entry name" value="ftsZ"/>
    <property type="match status" value="1"/>
</dbReference>
<feature type="compositionally biased region" description="Low complexity" evidence="8">
    <location>
        <begin position="348"/>
        <end position="358"/>
    </location>
</feature>
<dbReference type="CDD" id="cd02201">
    <property type="entry name" value="FtsZ_type1"/>
    <property type="match status" value="1"/>
</dbReference>
<dbReference type="Pfam" id="PF00091">
    <property type="entry name" value="Tubulin"/>
    <property type="match status" value="1"/>
</dbReference>
<comment type="subcellular location">
    <subcellularLocation>
        <location evidence="5">Cytoplasm</location>
    </subcellularLocation>
    <text evidence="5">Assembles at midcell at the inner surface of the cytoplasmic membrane.</text>
</comment>
<dbReference type="InterPro" id="IPR008280">
    <property type="entry name" value="Tub_FtsZ_C"/>
</dbReference>
<comment type="similarity">
    <text evidence="1 5 7">Belongs to the FtsZ family.</text>
</comment>
<dbReference type="SMART" id="SM00864">
    <property type="entry name" value="Tubulin"/>
    <property type="match status" value="1"/>
</dbReference>
<comment type="function">
    <text evidence="5 7">Essential cell division protein that forms a contractile ring structure (Z ring) at the future cell division site. The regulation of the ring assembly controls the timing and the location of cell division. One of the functions of the FtsZ ring is to recruit other cell division proteins to the septum to produce a new cell wall between the dividing cells. Binds GTP and shows GTPase activity.</text>
</comment>
<comment type="subunit">
    <text evidence="5">Homodimer. Polymerizes to form a dynamic ring structure in a strictly GTP-dependent manner. Interacts directly with several other division proteins.</text>
</comment>
<dbReference type="PRINTS" id="PR00423">
    <property type="entry name" value="CELLDVISFTSZ"/>
</dbReference>
<feature type="binding site" evidence="5">
    <location>
        <begin position="111"/>
        <end position="113"/>
    </location>
    <ligand>
        <name>GTP</name>
        <dbReference type="ChEBI" id="CHEBI:37565"/>
    </ligand>
</feature>
<dbReference type="InterPro" id="IPR017844">
    <property type="entry name" value="Cell_div_FtsZ_C"/>
</dbReference>